<evidence type="ECO:0000256" key="6">
    <source>
        <dbReference type="SAM" id="Phobius"/>
    </source>
</evidence>
<keyword evidence="6" id="KW-0812">Transmembrane</keyword>
<dbReference type="KEGG" id="nti:DNFV4_00795"/>
<keyword evidence="4" id="KW-0233">DNA recombination</keyword>
<name>A0AA86T4T4_9BACT</name>
<keyword evidence="8" id="KW-1185">Reference proteome</keyword>
<evidence type="ECO:0000256" key="4">
    <source>
        <dbReference type="ARBA" id="ARBA00023172"/>
    </source>
</evidence>
<reference evidence="7" key="1">
    <citation type="submission" date="2022-10" db="EMBL/GenBank/DDBJ databases">
        <authorList>
            <person name="Koch H."/>
        </authorList>
    </citation>
    <scope>NUCLEOTIDE SEQUENCE</scope>
    <source>
        <strain evidence="7">DNF</strain>
    </source>
</reference>
<evidence type="ECO:0000256" key="1">
    <source>
        <dbReference type="ARBA" id="ARBA00003416"/>
    </source>
</evidence>
<evidence type="ECO:0000256" key="3">
    <source>
        <dbReference type="ARBA" id="ARBA00023054"/>
    </source>
</evidence>
<evidence type="ECO:0000256" key="5">
    <source>
        <dbReference type="SAM" id="Coils"/>
    </source>
</evidence>
<dbReference type="GO" id="GO:0006310">
    <property type="term" value="P:DNA recombination"/>
    <property type="evidence" value="ECO:0007669"/>
    <property type="project" value="UniProtKB-KW"/>
</dbReference>
<dbReference type="Proteomes" id="UP001179121">
    <property type="component" value="Chromosome"/>
</dbReference>
<proteinExistence type="inferred from homology"/>
<keyword evidence="6" id="KW-1133">Transmembrane helix</keyword>
<accession>A0AA86T4T4</accession>
<dbReference type="AlphaFoldDB" id="A0AA86T4T4"/>
<feature type="coiled-coil region" evidence="5">
    <location>
        <begin position="185"/>
        <end position="212"/>
    </location>
</feature>
<sequence length="466" mass="52001">MTDITALTVGAGVGILAGALIAGWWVAAHLRRRFHDQVMEAAERAQKAETVVAELRRRAELEQAEIVRLRASLSESQQAFVAAETRREEALKRVEEQQAILAQARLELAETFQALSGTALQRNNEAFLNLAKTTFQAIQAEAKGEWSRRHQAIDDLVKPLHDQLGRYADQLQQLEQSRQAAYGGLDQHLRLLAESQQRLQQETGQLVNALRTPAVRGRWGEMTLRRVAELAGMVPHCDFFEQESVVSEEGRARPDMLVRLPGGRQIVIDAKAVLSAYLEAHDAPNDDQRAERLKRHAAQIRARMEELSLKAYWTQFNLAPEFVVLFLPGEQFLGAALEQDPTLIEDGFSRGVVVATPTTLMALLRAVAYGWRQEQLTAHAQEAGRLGKDLYERMALLAQYLNEIGAALGKSVAAYNRAVGSLESRVWPAARKFKDLGIATEKEVPLIEPVEVFPRQSSQIEAEKII</sequence>
<feature type="coiled-coil region" evidence="5">
    <location>
        <begin position="38"/>
        <end position="107"/>
    </location>
</feature>
<dbReference type="InterPro" id="IPR003798">
    <property type="entry name" value="DNA_recombination_RmuC"/>
</dbReference>
<comment type="function">
    <text evidence="1">Involved in DNA recombination.</text>
</comment>
<keyword evidence="6" id="KW-0472">Membrane</keyword>
<dbReference type="Pfam" id="PF02646">
    <property type="entry name" value="RmuC"/>
    <property type="match status" value="1"/>
</dbReference>
<evidence type="ECO:0000313" key="8">
    <source>
        <dbReference type="Proteomes" id="UP001179121"/>
    </source>
</evidence>
<comment type="similarity">
    <text evidence="2">Belongs to the RmuC family.</text>
</comment>
<feature type="transmembrane region" description="Helical" evidence="6">
    <location>
        <begin position="6"/>
        <end position="27"/>
    </location>
</feature>
<keyword evidence="3 5" id="KW-0175">Coiled coil</keyword>
<dbReference type="EMBL" id="OX365700">
    <property type="protein sequence ID" value="CAI4030367.1"/>
    <property type="molecule type" value="Genomic_DNA"/>
</dbReference>
<protein>
    <submittedName>
        <fullName evidence="7">DNA recombination protein RmuC</fullName>
    </submittedName>
</protein>
<gene>
    <name evidence="7" type="ORF">DNFV4_00795</name>
</gene>
<organism evidence="7 8">
    <name type="scientific">Nitrospira tepida</name>
    <dbReference type="NCBI Taxonomy" id="2973512"/>
    <lineage>
        <taxon>Bacteria</taxon>
        <taxon>Pseudomonadati</taxon>
        <taxon>Nitrospirota</taxon>
        <taxon>Nitrospiria</taxon>
        <taxon>Nitrospirales</taxon>
        <taxon>Nitrospiraceae</taxon>
        <taxon>Nitrospira</taxon>
    </lineage>
</organism>
<dbReference type="PANTHER" id="PTHR30563">
    <property type="entry name" value="DNA RECOMBINATION PROTEIN RMUC"/>
    <property type="match status" value="1"/>
</dbReference>
<dbReference type="RefSeq" id="WP_289267357.1">
    <property type="nucleotide sequence ID" value="NZ_OX365700.1"/>
</dbReference>
<evidence type="ECO:0000256" key="2">
    <source>
        <dbReference type="ARBA" id="ARBA00009840"/>
    </source>
</evidence>
<dbReference type="PANTHER" id="PTHR30563:SF0">
    <property type="entry name" value="DNA RECOMBINATION PROTEIN RMUC"/>
    <property type="match status" value="1"/>
</dbReference>
<evidence type="ECO:0000313" key="7">
    <source>
        <dbReference type="EMBL" id="CAI4030367.1"/>
    </source>
</evidence>